<dbReference type="Pfam" id="PF21478">
    <property type="entry name" value="GcvP2_C"/>
    <property type="match status" value="1"/>
</dbReference>
<reference evidence="12" key="2">
    <citation type="journal article" date="2021" name="PeerJ">
        <title>Extensive microbial diversity within the chicken gut microbiome revealed by metagenomics and culture.</title>
        <authorList>
            <person name="Gilroy R."/>
            <person name="Ravi A."/>
            <person name="Getino M."/>
            <person name="Pursley I."/>
            <person name="Horton D.L."/>
            <person name="Alikhan N.F."/>
            <person name="Baker D."/>
            <person name="Gharbi K."/>
            <person name="Hall N."/>
            <person name="Watson M."/>
            <person name="Adriaenssens E.M."/>
            <person name="Foster-Nyarko E."/>
            <person name="Jarju S."/>
            <person name="Secka A."/>
            <person name="Antonio M."/>
            <person name="Oren A."/>
            <person name="Chaudhuri R.R."/>
            <person name="La Ragione R."/>
            <person name="Hildebrand F."/>
            <person name="Pallen M.J."/>
        </authorList>
    </citation>
    <scope>NUCLEOTIDE SEQUENCE</scope>
    <source>
        <strain evidence="12">B1-8020</strain>
    </source>
</reference>
<name>A0A9D9IJL1_9BACT</name>
<evidence type="ECO:0000256" key="4">
    <source>
        <dbReference type="ARBA" id="ARBA00011690"/>
    </source>
</evidence>
<dbReference type="Pfam" id="PF02347">
    <property type="entry name" value="GDC-P"/>
    <property type="match status" value="2"/>
</dbReference>
<dbReference type="FunFam" id="3.40.640.10:FF:000224">
    <property type="entry name" value="Probable glycine dehydrogenase (decarboxylating) subunit 2"/>
    <property type="match status" value="1"/>
</dbReference>
<dbReference type="InterPro" id="IPR015422">
    <property type="entry name" value="PyrdxlP-dep_Trfase_small"/>
</dbReference>
<dbReference type="GO" id="GO:0030170">
    <property type="term" value="F:pyridoxal phosphate binding"/>
    <property type="evidence" value="ECO:0007669"/>
    <property type="project" value="TreeGrafter"/>
</dbReference>
<protein>
    <recommendedName>
        <fullName evidence="5">glycine dehydrogenase (aminomethyl-transferring)</fullName>
        <ecNumber evidence="5">1.4.4.2</ecNumber>
    </recommendedName>
</protein>
<dbReference type="NCBIfam" id="NF003346">
    <property type="entry name" value="PRK04366.1"/>
    <property type="match status" value="1"/>
</dbReference>
<feature type="domain" description="Glycine cleavage system P-protein N-terminal" evidence="10">
    <location>
        <begin position="5"/>
        <end position="445"/>
    </location>
</feature>
<dbReference type="GO" id="GO:0019464">
    <property type="term" value="P:glycine decarboxylation via glycine cleavage system"/>
    <property type="evidence" value="ECO:0007669"/>
    <property type="project" value="TreeGrafter"/>
</dbReference>
<evidence type="ECO:0000256" key="8">
    <source>
        <dbReference type="ARBA" id="ARBA00049026"/>
    </source>
</evidence>
<feature type="modified residue" description="N6-(pyridoxal phosphate)lysine" evidence="9">
    <location>
        <position position="709"/>
    </location>
</feature>
<dbReference type="InterPro" id="IPR015424">
    <property type="entry name" value="PyrdxlP-dep_Trfase"/>
</dbReference>
<dbReference type="InterPro" id="IPR049315">
    <property type="entry name" value="GDC-P_N"/>
</dbReference>
<evidence type="ECO:0000256" key="5">
    <source>
        <dbReference type="ARBA" id="ARBA00012134"/>
    </source>
</evidence>
<dbReference type="GO" id="GO:0005960">
    <property type="term" value="C:glycine cleavage complex"/>
    <property type="evidence" value="ECO:0007669"/>
    <property type="project" value="TreeGrafter"/>
</dbReference>
<dbReference type="GO" id="GO:0016594">
    <property type="term" value="F:glycine binding"/>
    <property type="evidence" value="ECO:0007669"/>
    <property type="project" value="TreeGrafter"/>
</dbReference>
<dbReference type="Gene3D" id="3.40.640.10">
    <property type="entry name" value="Type I PLP-dependent aspartate aminotransferase-like (Major domain)"/>
    <property type="match status" value="2"/>
</dbReference>
<comment type="similarity">
    <text evidence="3">Belongs to the GcvP family.</text>
</comment>
<evidence type="ECO:0000259" key="10">
    <source>
        <dbReference type="Pfam" id="PF02347"/>
    </source>
</evidence>
<dbReference type="EMBL" id="JADIMA010000045">
    <property type="protein sequence ID" value="MBO8472993.1"/>
    <property type="molecule type" value="Genomic_DNA"/>
</dbReference>
<reference evidence="12" key="1">
    <citation type="submission" date="2020-10" db="EMBL/GenBank/DDBJ databases">
        <authorList>
            <person name="Gilroy R."/>
        </authorList>
    </citation>
    <scope>NUCLEOTIDE SEQUENCE</scope>
    <source>
        <strain evidence="12">B1-8020</strain>
    </source>
</reference>
<dbReference type="SUPFAM" id="SSF53383">
    <property type="entry name" value="PLP-dependent transferases"/>
    <property type="match status" value="2"/>
</dbReference>
<evidence type="ECO:0000259" key="11">
    <source>
        <dbReference type="Pfam" id="PF21478"/>
    </source>
</evidence>
<dbReference type="AlphaFoldDB" id="A0A9D9IJL1"/>
<dbReference type="InterPro" id="IPR015421">
    <property type="entry name" value="PyrdxlP-dep_Trfase_major"/>
</dbReference>
<dbReference type="PANTHER" id="PTHR11773:SF1">
    <property type="entry name" value="GLYCINE DEHYDROGENASE (DECARBOXYLATING), MITOCHONDRIAL"/>
    <property type="match status" value="1"/>
</dbReference>
<dbReference type="EC" id="1.4.4.2" evidence="5"/>
<dbReference type="NCBIfam" id="TIGR00461">
    <property type="entry name" value="gcvP"/>
    <property type="match status" value="1"/>
</dbReference>
<comment type="function">
    <text evidence="2">The glycine cleavage system catalyzes the degradation of glycine. The P protein binds the alpha-amino group of glycine through its pyridoxal phosphate cofactor; CO(2) is released and the remaining methylamine moiety is then transferred to the lipoamide cofactor of the H protein.</text>
</comment>
<dbReference type="GO" id="GO:0004375">
    <property type="term" value="F:glycine dehydrogenase (decarboxylating) activity"/>
    <property type="evidence" value="ECO:0007669"/>
    <property type="project" value="UniProtKB-EC"/>
</dbReference>
<sequence>MKFVDRHNGPRTEQVNEMLSVLGLKDLDSLIAQTVPSDILLKSPLALDEALSEHEYLKRLKQIARKNIPFRSMIGCGFYGTATPSVISRNILENPSWYTSYTPYQAEISQGRLEALLNFQTMVASLTGFNLANCSMLDDSTAAGEAMRMMYELRSRAAVKEGRNTVFVDENIFPQNLSVITTRAKGLGIEVVTGSYKDYAFDSKCYGAIVQFPAADGSVRDYSDFARRAHEAGAMVTAICDLLSLALFQEPAAWGADIAVGSAQRFGLPMGFGGPVAGWMATKDEYKRFIPGRIIGISIDRLGKPSYRLALQTREQHIKREKATSNICTATALMAVMSGMYAAYHGSEGIKNIALNCYRSAHRVASKLADGGYTVKGINGACGTEEFFDTIEIMDFNGKPLDTAAIRKKAEDAGINFYYTPAGTIRISFDELTDCKEKRTILDIFGVSCECGKSAGHGHAECTGPKMLAREKDALTQEIFNTYHSETEMMRYIKKLERKDISLTHSMIPLGSCTMKLNAAAEMAAVTWSEFADVHPFAPEWQTEGSMQIVREVEHDLSVITGMAGCSLQATSGAGGEYAGLTTIRAYLKGTGQENRNVMIIPTSAHGTNPASAAMAGFRIVLVGCDENGNINVDELCRKAAENKDDLAGIMITYPSTHGVFEVHIRKIVDTIHENGGLVYMDGANMNAQVGITNPGFIGADVCHLNLHKTFAMPHGGGGPGVGPICVVEKLLPYLPGYPVKELGVDCGISESLKGTQQTAVGASPYGSPLLLPITHAYIKMLGPDGLRRASEIAILNANYISARLAPEFKTYYTGETGRVAHECIIDFQNFKADYGVDATDIAKRLMDYGFHAPTLSFPIHETLMVEPTESESKEELDRFIETLKAIKAECEAISDPEDNLLKMAPHTAEEVCADEWKHPYGREQAAYPLKWIRDNKFWPACSRVDNGYGDRNLVAVREK</sequence>
<evidence type="ECO:0000256" key="1">
    <source>
        <dbReference type="ARBA" id="ARBA00001933"/>
    </source>
</evidence>
<proteinExistence type="inferred from homology"/>
<evidence type="ECO:0000256" key="6">
    <source>
        <dbReference type="ARBA" id="ARBA00022898"/>
    </source>
</evidence>
<dbReference type="InterPro" id="IPR049316">
    <property type="entry name" value="GDC-P_C"/>
</dbReference>
<accession>A0A9D9IJL1</accession>
<dbReference type="GO" id="GO:0005829">
    <property type="term" value="C:cytosol"/>
    <property type="evidence" value="ECO:0007669"/>
    <property type="project" value="TreeGrafter"/>
</dbReference>
<gene>
    <name evidence="12" type="primary">gcvP</name>
    <name evidence="12" type="ORF">IAB81_05130</name>
</gene>
<feature type="domain" description="Glycine dehydrogenase C-terminal" evidence="11">
    <location>
        <begin position="790"/>
        <end position="907"/>
    </location>
</feature>
<feature type="domain" description="Glycine cleavage system P-protein N-terminal" evidence="10">
    <location>
        <begin position="479"/>
        <end position="738"/>
    </location>
</feature>
<comment type="caution">
    <text evidence="12">The sequence shown here is derived from an EMBL/GenBank/DDBJ whole genome shotgun (WGS) entry which is preliminary data.</text>
</comment>
<dbReference type="CDD" id="cd00613">
    <property type="entry name" value="GDC-P"/>
    <property type="match status" value="1"/>
</dbReference>
<evidence type="ECO:0000256" key="2">
    <source>
        <dbReference type="ARBA" id="ARBA00003788"/>
    </source>
</evidence>
<evidence type="ECO:0000313" key="12">
    <source>
        <dbReference type="EMBL" id="MBO8472993.1"/>
    </source>
</evidence>
<evidence type="ECO:0000313" key="13">
    <source>
        <dbReference type="Proteomes" id="UP000823604"/>
    </source>
</evidence>
<evidence type="ECO:0000256" key="3">
    <source>
        <dbReference type="ARBA" id="ARBA00010756"/>
    </source>
</evidence>
<dbReference type="PANTHER" id="PTHR11773">
    <property type="entry name" value="GLYCINE DEHYDROGENASE, DECARBOXYLATING"/>
    <property type="match status" value="1"/>
</dbReference>
<dbReference type="Proteomes" id="UP000823604">
    <property type="component" value="Unassembled WGS sequence"/>
</dbReference>
<organism evidence="12 13">
    <name type="scientific">Candidatus Merdivivens pullicola</name>
    <dbReference type="NCBI Taxonomy" id="2840872"/>
    <lineage>
        <taxon>Bacteria</taxon>
        <taxon>Pseudomonadati</taxon>
        <taxon>Bacteroidota</taxon>
        <taxon>Bacteroidia</taxon>
        <taxon>Bacteroidales</taxon>
        <taxon>Muribaculaceae</taxon>
        <taxon>Muribaculaceae incertae sedis</taxon>
        <taxon>Candidatus Merdivivens</taxon>
    </lineage>
</organism>
<evidence type="ECO:0000256" key="7">
    <source>
        <dbReference type="ARBA" id="ARBA00023002"/>
    </source>
</evidence>
<evidence type="ECO:0000256" key="9">
    <source>
        <dbReference type="PIRSR" id="PIRSR603437-50"/>
    </source>
</evidence>
<keyword evidence="6 9" id="KW-0663">Pyridoxal phosphate</keyword>
<keyword evidence="7 12" id="KW-0560">Oxidoreductase</keyword>
<comment type="subunit">
    <text evidence="4">The glycine cleavage system is composed of four proteins: P, T, L and H.</text>
</comment>
<dbReference type="InterPro" id="IPR020581">
    <property type="entry name" value="GDC_P"/>
</dbReference>
<dbReference type="InterPro" id="IPR003437">
    <property type="entry name" value="GcvP"/>
</dbReference>
<comment type="catalytic activity">
    <reaction evidence="8">
        <text>N(6)-[(R)-lipoyl]-L-lysyl-[glycine-cleavage complex H protein] + glycine + H(+) = N(6)-[(R)-S(8)-aminomethyldihydrolipoyl]-L-lysyl-[glycine-cleavage complex H protein] + CO2</text>
        <dbReference type="Rhea" id="RHEA:24304"/>
        <dbReference type="Rhea" id="RHEA-COMP:10494"/>
        <dbReference type="Rhea" id="RHEA-COMP:10495"/>
        <dbReference type="ChEBI" id="CHEBI:15378"/>
        <dbReference type="ChEBI" id="CHEBI:16526"/>
        <dbReference type="ChEBI" id="CHEBI:57305"/>
        <dbReference type="ChEBI" id="CHEBI:83099"/>
        <dbReference type="ChEBI" id="CHEBI:83143"/>
        <dbReference type="EC" id="1.4.4.2"/>
    </reaction>
</comment>
<dbReference type="Gene3D" id="3.90.1150.10">
    <property type="entry name" value="Aspartate Aminotransferase, domain 1"/>
    <property type="match status" value="2"/>
</dbReference>
<comment type="cofactor">
    <cofactor evidence="1 9">
        <name>pyridoxal 5'-phosphate</name>
        <dbReference type="ChEBI" id="CHEBI:597326"/>
    </cofactor>
</comment>